<dbReference type="Gene3D" id="3.30.70.330">
    <property type="match status" value="1"/>
</dbReference>
<dbReference type="InParanoid" id="A0A6J0C5V0"/>
<evidence type="ECO:0000313" key="3">
    <source>
        <dbReference type="RefSeq" id="XP_015521953.1"/>
    </source>
</evidence>
<dbReference type="InterPro" id="IPR035979">
    <property type="entry name" value="RBD_domain_sf"/>
</dbReference>
<feature type="region of interest" description="Disordered" evidence="1">
    <location>
        <begin position="183"/>
        <end position="240"/>
    </location>
</feature>
<dbReference type="SUPFAM" id="SSF54928">
    <property type="entry name" value="RNA-binding domain, RBD"/>
    <property type="match status" value="1"/>
</dbReference>
<accession>A0A6J0C5V0</accession>
<dbReference type="OrthoDB" id="7699860at2759"/>
<dbReference type="GO" id="GO:0003676">
    <property type="term" value="F:nucleic acid binding"/>
    <property type="evidence" value="ECO:0007669"/>
    <property type="project" value="InterPro"/>
</dbReference>
<feature type="region of interest" description="Disordered" evidence="1">
    <location>
        <begin position="82"/>
        <end position="101"/>
    </location>
</feature>
<feature type="compositionally biased region" description="Polar residues" evidence="1">
    <location>
        <begin position="215"/>
        <end position="226"/>
    </location>
</feature>
<protein>
    <submittedName>
        <fullName evidence="3">Uncharacterized protein LOC107225871</fullName>
    </submittedName>
</protein>
<dbReference type="RefSeq" id="XP_015521953.1">
    <property type="nucleotide sequence ID" value="XM_015666467.2"/>
</dbReference>
<name>A0A6J0C5V0_NEOLC</name>
<dbReference type="KEGG" id="nlo:107225871"/>
<feature type="compositionally biased region" description="Basic residues" evidence="1">
    <location>
        <begin position="187"/>
        <end position="198"/>
    </location>
</feature>
<proteinExistence type="predicted"/>
<organism evidence="3">
    <name type="scientific">Neodiprion lecontei</name>
    <name type="common">Redheaded pine sawfly</name>
    <dbReference type="NCBI Taxonomy" id="441921"/>
    <lineage>
        <taxon>Eukaryota</taxon>
        <taxon>Metazoa</taxon>
        <taxon>Ecdysozoa</taxon>
        <taxon>Arthropoda</taxon>
        <taxon>Hexapoda</taxon>
        <taxon>Insecta</taxon>
        <taxon>Pterygota</taxon>
        <taxon>Neoptera</taxon>
        <taxon>Endopterygota</taxon>
        <taxon>Hymenoptera</taxon>
        <taxon>Tenthredinoidea</taxon>
        <taxon>Diprionidae</taxon>
        <taxon>Diprioninae</taxon>
        <taxon>Neodiprion</taxon>
    </lineage>
</organism>
<reference evidence="3" key="1">
    <citation type="submission" date="2025-08" db="UniProtKB">
        <authorList>
            <consortium name="RefSeq"/>
        </authorList>
    </citation>
    <scope>IDENTIFICATION</scope>
    <source>
        <tissue evidence="3">Thorax and Abdomen</tissue>
    </source>
</reference>
<dbReference type="Proteomes" id="UP000829291">
    <property type="component" value="Chromosome 2"/>
</dbReference>
<dbReference type="GeneID" id="107225871"/>
<gene>
    <name evidence="3" type="primary">LOC107225871</name>
</gene>
<keyword evidence="2" id="KW-1185">Reference proteome</keyword>
<dbReference type="CDD" id="cd00590">
    <property type="entry name" value="RRM_SF"/>
    <property type="match status" value="2"/>
</dbReference>
<sequence length="240" mass="27386">MYRVRDFTEERSRTLYVRLPHTIRNTKEVHALFEGDAKVKLPRQSSRSCHVIFPTVEEKIKALKHVKKKTVDGKRVIAFNPKTKPMENKPSRKKIKVPQPKPPLIPEITQTLFVSNINAKTKVEDLKIAFPGCTSVGMLALNSSGLRSAFVKMDSLESARQYLKKQKDWPLVHGNTLFLRADNRASKTGKRGTRGKKLSIHDKDGKQNENKFENLDQTNKSNNKLKQNIKPELNSVSESE</sequence>
<evidence type="ECO:0000256" key="1">
    <source>
        <dbReference type="SAM" id="MobiDB-lite"/>
    </source>
</evidence>
<evidence type="ECO:0000313" key="2">
    <source>
        <dbReference type="Proteomes" id="UP000829291"/>
    </source>
</evidence>
<feature type="compositionally biased region" description="Basic and acidic residues" evidence="1">
    <location>
        <begin position="199"/>
        <end position="214"/>
    </location>
</feature>
<dbReference type="AlphaFoldDB" id="A0A6J0C5V0"/>
<dbReference type="InterPro" id="IPR012677">
    <property type="entry name" value="Nucleotide-bd_a/b_plait_sf"/>
</dbReference>